<proteinExistence type="inferred from homology"/>
<feature type="compositionally biased region" description="Basic and acidic residues" evidence="8">
    <location>
        <begin position="150"/>
        <end position="159"/>
    </location>
</feature>
<organism evidence="11 13">
    <name type="scientific">Adineta steineri</name>
    <dbReference type="NCBI Taxonomy" id="433720"/>
    <lineage>
        <taxon>Eukaryota</taxon>
        <taxon>Metazoa</taxon>
        <taxon>Spiralia</taxon>
        <taxon>Gnathifera</taxon>
        <taxon>Rotifera</taxon>
        <taxon>Eurotatoria</taxon>
        <taxon>Bdelloidea</taxon>
        <taxon>Adinetida</taxon>
        <taxon>Adinetidae</taxon>
        <taxon>Adineta</taxon>
    </lineage>
</organism>
<dbReference type="Pfam" id="PF18100">
    <property type="entry name" value="PDE4_UCR"/>
    <property type="match status" value="1"/>
</dbReference>
<feature type="binding site" evidence="5">
    <location>
        <position position="679"/>
    </location>
    <ligand>
        <name>AMP</name>
        <dbReference type="ChEBI" id="CHEBI:456215"/>
    </ligand>
</feature>
<evidence type="ECO:0000256" key="1">
    <source>
        <dbReference type="ARBA" id="ARBA00022723"/>
    </source>
</evidence>
<reference evidence="11" key="1">
    <citation type="submission" date="2021-02" db="EMBL/GenBank/DDBJ databases">
        <authorList>
            <person name="Nowell W R."/>
        </authorList>
    </citation>
    <scope>NUCLEOTIDE SEQUENCE</scope>
</reference>
<feature type="region of interest" description="Disordered" evidence="8">
    <location>
        <begin position="175"/>
        <end position="220"/>
    </location>
</feature>
<keyword evidence="2 7" id="KW-0378">Hydrolase</keyword>
<evidence type="ECO:0000256" key="3">
    <source>
        <dbReference type="ARBA" id="ARBA00023149"/>
    </source>
</evidence>
<evidence type="ECO:0000256" key="4">
    <source>
        <dbReference type="PIRSR" id="PIRSR623088-1"/>
    </source>
</evidence>
<dbReference type="EMBL" id="CAJNOI010000049">
    <property type="protein sequence ID" value="CAF0940337.1"/>
    <property type="molecule type" value="Genomic_DNA"/>
</dbReference>
<feature type="compositionally biased region" description="Low complexity" evidence="8">
    <location>
        <begin position="841"/>
        <end position="875"/>
    </location>
</feature>
<evidence type="ECO:0000313" key="12">
    <source>
        <dbReference type="EMBL" id="CAF0940337.1"/>
    </source>
</evidence>
<feature type="binding site" evidence="6">
    <location>
        <position position="562"/>
    </location>
    <ligand>
        <name>Zn(2+)</name>
        <dbReference type="ChEBI" id="CHEBI:29105"/>
        <label>2</label>
    </ligand>
</feature>
<evidence type="ECO:0000256" key="8">
    <source>
        <dbReference type="SAM" id="MobiDB-lite"/>
    </source>
</evidence>
<dbReference type="EMBL" id="CAJNOM010000012">
    <property type="protein sequence ID" value="CAF0786391.1"/>
    <property type="molecule type" value="Genomic_DNA"/>
</dbReference>
<dbReference type="PROSITE" id="PS00126">
    <property type="entry name" value="PDEASE_I_1"/>
    <property type="match status" value="1"/>
</dbReference>
<dbReference type="SUPFAM" id="SSF109604">
    <property type="entry name" value="HD-domain/PDEase-like"/>
    <property type="match status" value="1"/>
</dbReference>
<dbReference type="InterPro" id="IPR040844">
    <property type="entry name" value="PDE4_UCR"/>
</dbReference>
<name>A0A813RVH6_9BILA</name>
<feature type="compositionally biased region" description="Low complexity" evidence="8">
    <location>
        <begin position="206"/>
        <end position="218"/>
    </location>
</feature>
<evidence type="ECO:0000256" key="7">
    <source>
        <dbReference type="RuleBase" id="RU363067"/>
    </source>
</evidence>
<dbReference type="Pfam" id="PF00233">
    <property type="entry name" value="PDEase_I"/>
    <property type="match status" value="1"/>
</dbReference>
<evidence type="ECO:0000256" key="6">
    <source>
        <dbReference type="PIRSR" id="PIRSR623088-3"/>
    </source>
</evidence>
<feature type="binding site" evidence="6">
    <location>
        <position position="562"/>
    </location>
    <ligand>
        <name>Zn(2+)</name>
        <dbReference type="ChEBI" id="CHEBI:29105"/>
        <label>1</label>
    </ligand>
</feature>
<feature type="compositionally biased region" description="Polar residues" evidence="8">
    <location>
        <begin position="179"/>
        <end position="205"/>
    </location>
</feature>
<dbReference type="PRINTS" id="PR00387">
    <property type="entry name" value="PDIESTERASE1"/>
</dbReference>
<dbReference type="EC" id="3.1.4.-" evidence="7"/>
<feature type="region of interest" description="Disordered" evidence="8">
    <location>
        <begin position="47"/>
        <end position="159"/>
    </location>
</feature>
<feature type="compositionally biased region" description="Low complexity" evidence="8">
    <location>
        <begin position="803"/>
        <end position="819"/>
    </location>
</feature>
<feature type="binding site" evidence="5">
    <location>
        <position position="562"/>
    </location>
    <ligand>
        <name>AMP</name>
        <dbReference type="ChEBI" id="CHEBI:456215"/>
    </ligand>
</feature>
<feature type="compositionally biased region" description="Low complexity" evidence="8">
    <location>
        <begin position="784"/>
        <end position="795"/>
    </location>
</feature>
<dbReference type="InterPro" id="IPR023088">
    <property type="entry name" value="PDEase"/>
</dbReference>
<feature type="domain" description="PDEase" evidence="9">
    <location>
        <begin position="446"/>
        <end position="774"/>
    </location>
</feature>
<evidence type="ECO:0000313" key="11">
    <source>
        <dbReference type="EMBL" id="CAF0786391.1"/>
    </source>
</evidence>
<feature type="binding site" evidence="6">
    <location>
        <position position="525"/>
    </location>
    <ligand>
        <name>Zn(2+)</name>
        <dbReference type="ChEBI" id="CHEBI:29105"/>
        <label>1</label>
    </ligand>
</feature>
<dbReference type="Proteomes" id="UP000663877">
    <property type="component" value="Unassembled WGS sequence"/>
</dbReference>
<feature type="active site" description="Proton donor" evidence="4">
    <location>
        <position position="521"/>
    </location>
</feature>
<feature type="binding site" evidence="6">
    <location>
        <position position="561"/>
    </location>
    <ligand>
        <name>Zn(2+)</name>
        <dbReference type="ChEBI" id="CHEBI:29105"/>
        <label>1</label>
    </ligand>
</feature>
<feature type="compositionally biased region" description="Low complexity" evidence="8">
    <location>
        <begin position="56"/>
        <end position="66"/>
    </location>
</feature>
<dbReference type="InterPro" id="IPR023174">
    <property type="entry name" value="PDEase_CS"/>
</dbReference>
<evidence type="ECO:0000313" key="10">
    <source>
        <dbReference type="EMBL" id="CAF0782298.1"/>
    </source>
</evidence>
<accession>A0A813RVH6</accession>
<dbReference type="Proteomes" id="UP000663832">
    <property type="component" value="Unassembled WGS sequence"/>
</dbReference>
<comment type="similarity">
    <text evidence="7">Belongs to the cyclic nucleotide phosphodiesterase family.</text>
</comment>
<dbReference type="GO" id="GO:0046872">
    <property type="term" value="F:metal ion binding"/>
    <property type="evidence" value="ECO:0007669"/>
    <property type="project" value="UniProtKB-KW"/>
</dbReference>
<sequence length="892" mass="98778">MTTLTIYFASSPALPASSSAPTAAALTNTIITTIPSIRIVQKLTKPIPIPSPPRITLPTPILPLRTQLPSRKSSKRNKTFFERFSDTSSSTHLSSPQSPGHQPQQQQQEQQQQQQHQQSTDSSNPSLEPAPRLRRRFTFRRSLRHSVHSKGGEIDDGIRPRLQRSLRIYQMDSNFDVDGSSSSPRGALNSHHNVSPTSALNQQHGTANKTASNTTNSSGMHRRESFLYKCDSDNDLSPKCISRNPSIGSELHQDDMIVTPFAQLLASLKNVRKNFVDLTHIPPDRAKRSSQLGYNQAASPILNKVTTTTSDDTSLLQAISTLEELDWCLEQLETMQTHKSVSDLASLKFKRMLNKELSHFAENNKSGAQISDYLYSTYTDKKEPDVDLSQTISSSRGLPYDEPNTVLSSKPIDTSMASPTVMGHISGIQITTTALTTKTPIPELGVDTPHTEELRSLLERVNDWGLDTFRIEDLSGQRPLTAITYKIFQERQLLNTYAIEPHTLISYLLTLEDHYQQVPYHNKAHGADVCQSMHVLLNASALDGVFTELEVMSAIFASAVHDVDHPGVTNQFLINTKSDLAIMYNDESVLENHHLAVAFKLLQANERNIFAHLTAKQIKTLRKMVIDMVLATDMSKHMQLLADLKTMVESKKVTGNNIIMLESYDDRIQVLQNMIHCADLSNPTKPLDIYIKWTDRIMEEFWRQGDKERDLGLEVSPMCDRRVASVEKHQVGFIEFIVHPLWETWADLVYPDASAILETLEQNRDWYQARLSSPSSTPGTGNLSSSPTNTNISSSQHQDSIQPVTSTSSSPSPMSSDVLTSTLSNSTIINAKSAGDQLIPSSLSSSQSTSSTSRITTTTTTTETATTAEKSTANSGSGGNGEFQMTVTPATS</sequence>
<dbReference type="GO" id="GO:0004114">
    <property type="term" value="F:3',5'-cyclic-nucleotide phosphodiesterase activity"/>
    <property type="evidence" value="ECO:0007669"/>
    <property type="project" value="InterPro"/>
</dbReference>
<feature type="region of interest" description="Disordered" evidence="8">
    <location>
        <begin position="770"/>
        <end position="819"/>
    </location>
</feature>
<feature type="compositionally biased region" description="Polar residues" evidence="8">
    <location>
        <begin position="770"/>
        <end position="783"/>
    </location>
</feature>
<dbReference type="AlphaFoldDB" id="A0A813RVH6"/>
<dbReference type="Gene3D" id="1.10.1300.10">
    <property type="entry name" value="3'5'-cyclic nucleotide phosphodiesterase, catalytic domain"/>
    <property type="match status" value="1"/>
</dbReference>
<feature type="compositionally biased region" description="Basic residues" evidence="8">
    <location>
        <begin position="132"/>
        <end position="148"/>
    </location>
</feature>
<dbReference type="InterPro" id="IPR002073">
    <property type="entry name" value="PDEase_catalytic_dom"/>
</dbReference>
<dbReference type="InterPro" id="IPR036971">
    <property type="entry name" value="PDEase_catalytic_dom_sf"/>
</dbReference>
<dbReference type="PANTHER" id="PTHR11347">
    <property type="entry name" value="CYCLIC NUCLEOTIDE PHOSPHODIESTERASE"/>
    <property type="match status" value="1"/>
</dbReference>
<feature type="binding site" evidence="5">
    <location>
        <position position="730"/>
    </location>
    <ligand>
        <name>AMP</name>
        <dbReference type="ChEBI" id="CHEBI:456215"/>
    </ligand>
</feature>
<feature type="compositionally biased region" description="Low complexity" evidence="8">
    <location>
        <begin position="86"/>
        <end position="119"/>
    </location>
</feature>
<feature type="compositionally biased region" description="Polar residues" evidence="8">
    <location>
        <begin position="883"/>
        <end position="892"/>
    </location>
</feature>
<evidence type="ECO:0000256" key="5">
    <source>
        <dbReference type="PIRSR" id="PIRSR623088-2"/>
    </source>
</evidence>
<dbReference type="PROSITE" id="PS51845">
    <property type="entry name" value="PDEASE_I_2"/>
    <property type="match status" value="1"/>
</dbReference>
<evidence type="ECO:0000313" key="13">
    <source>
        <dbReference type="Proteomes" id="UP000663832"/>
    </source>
</evidence>
<keyword evidence="1 6" id="KW-0479">Metal-binding</keyword>
<keyword evidence="3" id="KW-0114">cAMP</keyword>
<evidence type="ECO:0000256" key="2">
    <source>
        <dbReference type="ARBA" id="ARBA00022801"/>
    </source>
</evidence>
<protein>
    <recommendedName>
        <fullName evidence="7">Phosphodiesterase</fullName>
        <ecNumber evidence="7">3.1.4.-</ecNumber>
    </recommendedName>
</protein>
<dbReference type="EMBL" id="CAJNOM010000011">
    <property type="protein sequence ID" value="CAF0782298.1"/>
    <property type="molecule type" value="Genomic_DNA"/>
</dbReference>
<feature type="binding site" evidence="6">
    <location>
        <position position="679"/>
    </location>
    <ligand>
        <name>Zn(2+)</name>
        <dbReference type="ChEBI" id="CHEBI:29105"/>
        <label>1</label>
    </ligand>
</feature>
<feature type="binding site" evidence="5">
    <location>
        <begin position="521"/>
        <end position="525"/>
    </location>
    <ligand>
        <name>AMP</name>
        <dbReference type="ChEBI" id="CHEBI:456215"/>
    </ligand>
</feature>
<dbReference type="GO" id="GO:0007165">
    <property type="term" value="P:signal transduction"/>
    <property type="evidence" value="ECO:0007669"/>
    <property type="project" value="InterPro"/>
</dbReference>
<comment type="cofactor">
    <cofactor evidence="7">
        <name>a divalent metal cation</name>
        <dbReference type="ChEBI" id="CHEBI:60240"/>
    </cofactor>
    <text evidence="7">Binds 2 divalent metal cations per subunit. Site 1 may preferentially bind zinc ions, while site 2 has a preference for magnesium and/or manganese ions.</text>
</comment>
<comment type="caution">
    <text evidence="11">The sequence shown here is derived from an EMBL/GenBank/DDBJ whole genome shotgun (WGS) entry which is preliminary data.</text>
</comment>
<evidence type="ECO:0000259" key="9">
    <source>
        <dbReference type="PROSITE" id="PS51845"/>
    </source>
</evidence>
<dbReference type="OrthoDB" id="189220at2759"/>
<feature type="region of interest" description="Disordered" evidence="8">
    <location>
        <begin position="838"/>
        <end position="892"/>
    </location>
</feature>
<gene>
    <name evidence="12" type="ORF">BJG266_LOCUS12607</name>
    <name evidence="10" type="ORF">QVE165_LOCUS3230</name>
    <name evidence="11" type="ORF">QVE165_LOCUS3453</name>
</gene>
<dbReference type="FunFam" id="1.10.1300.10:FF:000001">
    <property type="entry name" value="Phosphodiesterase"/>
    <property type="match status" value="1"/>
</dbReference>
<keyword evidence="13" id="KW-1185">Reference proteome</keyword>